<dbReference type="InterPro" id="IPR013087">
    <property type="entry name" value="Znf_C2H2_type"/>
</dbReference>
<keyword evidence="2" id="KW-0472">Membrane</keyword>
<dbReference type="Proteomes" id="UP000230066">
    <property type="component" value="Unassembled WGS sequence"/>
</dbReference>
<keyword evidence="1" id="KW-0862">Zinc</keyword>
<protein>
    <recommendedName>
        <fullName evidence="3">C2H2-type domain-containing protein</fullName>
    </recommendedName>
</protein>
<accession>A0A4E0RQS6</accession>
<keyword evidence="2" id="KW-0812">Transmembrane</keyword>
<evidence type="ECO:0000259" key="3">
    <source>
        <dbReference type="PROSITE" id="PS50157"/>
    </source>
</evidence>
<reference evidence="4" key="1">
    <citation type="submission" date="2019-03" db="EMBL/GenBank/DDBJ databases">
        <title>Improved annotation for the trematode Fasciola hepatica.</title>
        <authorList>
            <person name="Choi Y.-J."/>
            <person name="Martin J."/>
            <person name="Mitreva M."/>
        </authorList>
    </citation>
    <scope>NUCLEOTIDE SEQUENCE [LARGE SCALE GENOMIC DNA]</scope>
</reference>
<sequence length="121" mass="13316">KSSFGDRSVFHVPNSACFSPSSEKLLPPIPLDLTHLSQIPNGTYMSTALPMNISSDHSCTLCGKLVTTKHGMARHMRIVHQGVFVTLVHFVFLCSKFLALKQCPVSFIVPHSTINSIQSTY</sequence>
<feature type="non-terminal residue" evidence="4">
    <location>
        <position position="1"/>
    </location>
</feature>
<dbReference type="EMBL" id="JXXN02007134">
    <property type="protein sequence ID" value="THD19172.1"/>
    <property type="molecule type" value="Genomic_DNA"/>
</dbReference>
<feature type="transmembrane region" description="Helical" evidence="2">
    <location>
        <begin position="78"/>
        <end position="99"/>
    </location>
</feature>
<keyword evidence="1" id="KW-0479">Metal-binding</keyword>
<feature type="domain" description="C2H2-type" evidence="3">
    <location>
        <begin position="57"/>
        <end position="82"/>
    </location>
</feature>
<keyword evidence="2" id="KW-1133">Transmembrane helix</keyword>
<comment type="caution">
    <text evidence="4">The sequence shown here is derived from an EMBL/GenBank/DDBJ whole genome shotgun (WGS) entry which is preliminary data.</text>
</comment>
<dbReference type="AlphaFoldDB" id="A0A4E0RQS6"/>
<evidence type="ECO:0000313" key="4">
    <source>
        <dbReference type="EMBL" id="THD19172.1"/>
    </source>
</evidence>
<dbReference type="PROSITE" id="PS00028">
    <property type="entry name" value="ZINC_FINGER_C2H2_1"/>
    <property type="match status" value="1"/>
</dbReference>
<dbReference type="GO" id="GO:0008270">
    <property type="term" value="F:zinc ion binding"/>
    <property type="evidence" value="ECO:0007669"/>
    <property type="project" value="UniProtKB-KW"/>
</dbReference>
<dbReference type="PROSITE" id="PS50157">
    <property type="entry name" value="ZINC_FINGER_C2H2_2"/>
    <property type="match status" value="1"/>
</dbReference>
<evidence type="ECO:0000256" key="2">
    <source>
        <dbReference type="SAM" id="Phobius"/>
    </source>
</evidence>
<organism evidence="4 5">
    <name type="scientific">Fasciola hepatica</name>
    <name type="common">Liver fluke</name>
    <dbReference type="NCBI Taxonomy" id="6192"/>
    <lineage>
        <taxon>Eukaryota</taxon>
        <taxon>Metazoa</taxon>
        <taxon>Spiralia</taxon>
        <taxon>Lophotrochozoa</taxon>
        <taxon>Platyhelminthes</taxon>
        <taxon>Trematoda</taxon>
        <taxon>Digenea</taxon>
        <taxon>Plagiorchiida</taxon>
        <taxon>Echinostomata</taxon>
        <taxon>Echinostomatoidea</taxon>
        <taxon>Fasciolidae</taxon>
        <taxon>Fasciola</taxon>
    </lineage>
</organism>
<keyword evidence="1" id="KW-0863">Zinc-finger</keyword>
<evidence type="ECO:0000313" key="5">
    <source>
        <dbReference type="Proteomes" id="UP000230066"/>
    </source>
</evidence>
<keyword evidence="5" id="KW-1185">Reference proteome</keyword>
<evidence type="ECO:0000256" key="1">
    <source>
        <dbReference type="PROSITE-ProRule" id="PRU00042"/>
    </source>
</evidence>
<name>A0A4E0RQS6_FASHE</name>
<gene>
    <name evidence="4" type="ORF">D915_010175</name>
</gene>
<proteinExistence type="predicted"/>